<dbReference type="SUPFAM" id="SSF46626">
    <property type="entry name" value="Cytochrome c"/>
    <property type="match status" value="1"/>
</dbReference>
<dbReference type="InterPro" id="IPR003143">
    <property type="entry name" value="Cyt_cd1_C_sf"/>
</dbReference>
<dbReference type="InterPro" id="IPR011048">
    <property type="entry name" value="Haem_d1_sf"/>
</dbReference>
<evidence type="ECO:0000256" key="5">
    <source>
        <dbReference type="SAM" id="SignalP"/>
    </source>
</evidence>
<dbReference type="Gene3D" id="2.140.10.20">
    <property type="entry name" value="C-terminal (heme d1) domain of cytochrome cd1-nitrite reductase"/>
    <property type="match status" value="1"/>
</dbReference>
<keyword evidence="3 4" id="KW-0408">Iron</keyword>
<dbReference type="Gene3D" id="1.10.760.10">
    <property type="entry name" value="Cytochrome c-like domain"/>
    <property type="match status" value="1"/>
</dbReference>
<reference evidence="7 8" key="1">
    <citation type="submission" date="2016-10" db="EMBL/GenBank/DDBJ databases">
        <authorList>
            <person name="Varghese N."/>
            <person name="Submissions S."/>
        </authorList>
    </citation>
    <scope>NUCLEOTIDE SEQUENCE [LARGE SCALE GENOMIC DNA]</scope>
    <source>
        <strain evidence="7 8">DSM 16392</strain>
    </source>
</reference>
<dbReference type="PROSITE" id="PS51257">
    <property type="entry name" value="PROKAR_LIPOPROTEIN"/>
    <property type="match status" value="1"/>
</dbReference>
<keyword evidence="1 4" id="KW-0349">Heme</keyword>
<dbReference type="Proteomes" id="UP000199598">
    <property type="component" value="Unassembled WGS sequence"/>
</dbReference>
<feature type="chain" id="PRO_5047042637" evidence="5">
    <location>
        <begin position="20"/>
        <end position="510"/>
    </location>
</feature>
<comment type="caution">
    <text evidence="7">The sequence shown here is derived from an EMBL/GenBank/DDBJ whole genome shotgun (WGS) entry which is preliminary data.</text>
</comment>
<dbReference type="InterPro" id="IPR036909">
    <property type="entry name" value="Cyt_c-like_dom_sf"/>
</dbReference>
<keyword evidence="2 4" id="KW-0479">Metal-binding</keyword>
<feature type="domain" description="Cytochrome c" evidence="6">
    <location>
        <begin position="4"/>
        <end position="95"/>
    </location>
</feature>
<evidence type="ECO:0000313" key="8">
    <source>
        <dbReference type="Proteomes" id="UP000199598"/>
    </source>
</evidence>
<evidence type="ECO:0000259" key="6">
    <source>
        <dbReference type="PROSITE" id="PS51007"/>
    </source>
</evidence>
<dbReference type="InterPro" id="IPR009056">
    <property type="entry name" value="Cyt_c-like_dom"/>
</dbReference>
<dbReference type="PANTHER" id="PTHR47197:SF3">
    <property type="entry name" value="DIHYDRO-HEME D1 DEHYDROGENASE"/>
    <property type="match status" value="1"/>
</dbReference>
<protein>
    <submittedName>
        <fullName evidence="7">Cytochrome C oxidase, cbb3-type, subunit III</fullName>
    </submittedName>
</protein>
<dbReference type="RefSeq" id="WP_093524203.1">
    <property type="nucleotide sequence ID" value="NZ_FOSK01000023.1"/>
</dbReference>
<dbReference type="InterPro" id="IPR051200">
    <property type="entry name" value="Host-pathogen_enzymatic-act"/>
</dbReference>
<dbReference type="SUPFAM" id="SSF51004">
    <property type="entry name" value="C-terminal (heme d1) domain of cytochrome cd1-nitrite reductase"/>
    <property type="match status" value="1"/>
</dbReference>
<keyword evidence="5" id="KW-0732">Signal</keyword>
<dbReference type="Pfam" id="PF02239">
    <property type="entry name" value="Cytochrom_D1"/>
    <property type="match status" value="2"/>
</dbReference>
<evidence type="ECO:0000313" key="7">
    <source>
        <dbReference type="EMBL" id="SFL21864.1"/>
    </source>
</evidence>
<dbReference type="Pfam" id="PF13442">
    <property type="entry name" value="Cytochrome_CBB3"/>
    <property type="match status" value="1"/>
</dbReference>
<sequence>MIRLLVSLGSAVLSASACLADPTALYQTHCVECHGENRLGLIGPALLPETLGSMRGTALQDTIKHGRDATEMPSFQDVLSDHQIDELSAFLKMPLKPTPTWTMAQISASLIANDEYKATVKPVWSADPMNLTLVVETLDHSVSVVDGDNFQVLTRFKIPFGTRGQPKFSPDGRYVYIMSRDGWILKYDLYALQEVSRIRAGLNSRNIALSHDGKWIAVANYLPNTFVILSANDLSPQKLEEVQGKDGTPSRVSAVYLAAKRKSFVLALKDTPSIWEVFYGPNPPHYGFAHDWRVEGPAPNKDPFPLRKITVKSLVEDFYLDPSDEYVMGASPSGVGGQVVDLVIGHKIADLDLAGLPHLGSGSTWKMGEQIVMATPHLREPLVSIVDMKSWETIKQIEVLGSGFFTRTHESSPYVWVDVFFGPDKDAIQVIDKQSLEIVKTLRPQKGSRAAHVEFTDDGKYAMVSVWEEDGAVIVYDAQTLEEVRRLPMKKPRGKYNVGNRIVSTGEAGK</sequence>
<gene>
    <name evidence="7" type="ORF">SAMN04488518_1238</name>
</gene>
<proteinExistence type="predicted"/>
<dbReference type="PROSITE" id="PS51007">
    <property type="entry name" value="CYTC"/>
    <property type="match status" value="1"/>
</dbReference>
<name>A0A1I4FVM1_9HYPH</name>
<accession>A0A1I4FVM1</accession>
<evidence type="ECO:0000256" key="4">
    <source>
        <dbReference type="PROSITE-ProRule" id="PRU00433"/>
    </source>
</evidence>
<keyword evidence="8" id="KW-1185">Reference proteome</keyword>
<evidence type="ECO:0000256" key="3">
    <source>
        <dbReference type="ARBA" id="ARBA00023004"/>
    </source>
</evidence>
<feature type="signal peptide" evidence="5">
    <location>
        <begin position="1"/>
        <end position="19"/>
    </location>
</feature>
<evidence type="ECO:0000256" key="2">
    <source>
        <dbReference type="ARBA" id="ARBA00022723"/>
    </source>
</evidence>
<evidence type="ECO:0000256" key="1">
    <source>
        <dbReference type="ARBA" id="ARBA00022617"/>
    </source>
</evidence>
<dbReference type="PANTHER" id="PTHR47197">
    <property type="entry name" value="PROTEIN NIRF"/>
    <property type="match status" value="1"/>
</dbReference>
<organism evidence="7 8">
    <name type="scientific">Pseudovibrio ascidiaceicola</name>
    <dbReference type="NCBI Taxonomy" id="285279"/>
    <lineage>
        <taxon>Bacteria</taxon>
        <taxon>Pseudomonadati</taxon>
        <taxon>Pseudomonadota</taxon>
        <taxon>Alphaproteobacteria</taxon>
        <taxon>Hyphomicrobiales</taxon>
        <taxon>Stappiaceae</taxon>
        <taxon>Pseudovibrio</taxon>
    </lineage>
</organism>
<dbReference type="EMBL" id="FOSK01000023">
    <property type="protein sequence ID" value="SFL21864.1"/>
    <property type="molecule type" value="Genomic_DNA"/>
</dbReference>